<dbReference type="EMBL" id="JBKAMQ010000002">
    <property type="protein sequence ID" value="MFN6507154.1"/>
    <property type="molecule type" value="Genomic_DNA"/>
</dbReference>
<gene>
    <name evidence="1" type="ORF">ACK3FC_07930</name>
</gene>
<evidence type="ECO:0000313" key="1">
    <source>
        <dbReference type="EMBL" id="MFN6507154.1"/>
    </source>
</evidence>
<protein>
    <recommendedName>
        <fullName evidence="3">Phospholipase</fullName>
    </recommendedName>
</protein>
<dbReference type="Pfam" id="PF26363">
    <property type="entry name" value="Phospholipase-like"/>
    <property type="match status" value="1"/>
</dbReference>
<dbReference type="Proteomes" id="UP001635788">
    <property type="component" value="Unassembled WGS sequence"/>
</dbReference>
<sequence>MPSLAKHQQQRELLDQLRASNDPQAQQQATQLEQLYYVREMAGLSDDVYDAAKGQGRPDAGWIRASEHLDKLREYAPQLNMTDKQIFYALKPDNSGFRAEIYLPDPAVLGPGYKPTIAFKGSSGQVLTPDGLRDTTGEDFLANNFPQSVGLRTDYYDRAMKLGSTLKVRDHLDFELAAHSLGGGEVAAVSAVTGARATTFNAAGLHPATAQRFAQENGLTVYDTQKNVVAYQVAGEILNDGIQQNIHRLDAFRREELGGVLKETSTLLKDLPQGKALLASQLDAAVPRYAQPSVHAFLDRLEQGDTAQLLRELPLAAGQPQPLLAAKRREHPDDPSSGPVDRARHLSLREVSNFSGPMLDIVYATAQGARLGRGVGGAMAQAGQRAGQGMEAAGDMVNRTTQAAAQLGQHATHALGDAAAHEVERAGTFGAQGMQALGEVQAGAERLQGRIEGGAAVLGAAALWQASAVLPQGLREQVHAQAGRLAQAGVGAQQRGQTEAAHAVHAAAEQAQGIRQGARVAGGALGAVADRAGRVQHDAMAAAR</sequence>
<proteinExistence type="predicted"/>
<evidence type="ECO:0000313" key="2">
    <source>
        <dbReference type="Proteomes" id="UP001635788"/>
    </source>
</evidence>
<accession>A0ABW9KUF0</accession>
<reference evidence="1 2" key="1">
    <citation type="submission" date="2024-12" db="EMBL/GenBank/DDBJ databases">
        <authorList>
            <person name="Alaofin S."/>
            <person name="Velasco D."/>
            <person name="Li D."/>
            <person name="Baldwin T."/>
            <person name="Liu Z."/>
            <person name="Schachterle J.K."/>
        </authorList>
    </citation>
    <scope>NUCLEOTIDE SEQUENCE [LARGE SCALE GENOMIC DNA]</scope>
    <source>
        <strain evidence="1 2">B1</strain>
    </source>
</reference>
<keyword evidence="2" id="KW-1185">Reference proteome</keyword>
<evidence type="ECO:0008006" key="3">
    <source>
        <dbReference type="Google" id="ProtNLM"/>
    </source>
</evidence>
<comment type="caution">
    <text evidence="1">The sequence shown here is derived from an EMBL/GenBank/DDBJ whole genome shotgun (WGS) entry which is preliminary data.</text>
</comment>
<organism evidence="1 2">
    <name type="scientific">Xanthomonas translucens pv. translucens</name>
    <dbReference type="NCBI Taxonomy" id="134875"/>
    <lineage>
        <taxon>Bacteria</taxon>
        <taxon>Pseudomonadati</taxon>
        <taxon>Pseudomonadota</taxon>
        <taxon>Gammaproteobacteria</taxon>
        <taxon>Lysobacterales</taxon>
        <taxon>Lysobacteraceae</taxon>
        <taxon>Xanthomonas</taxon>
        <taxon>Xanthomonas translucens group</taxon>
    </lineage>
</organism>
<name>A0ABW9KUF0_XANCT</name>
<dbReference type="RefSeq" id="WP_206711709.1">
    <property type="nucleotide sequence ID" value="NZ_CP064004.1"/>
</dbReference>